<dbReference type="GO" id="GO:0006281">
    <property type="term" value="P:DNA repair"/>
    <property type="evidence" value="ECO:0007669"/>
    <property type="project" value="UniProtKB-KW"/>
</dbReference>
<keyword evidence="5" id="KW-0227">DNA damage</keyword>
<evidence type="ECO:0000256" key="7">
    <source>
        <dbReference type="ARBA" id="ARBA00022840"/>
    </source>
</evidence>
<dbReference type="Proteomes" id="UP001501729">
    <property type="component" value="Unassembled WGS sequence"/>
</dbReference>
<dbReference type="PANTHER" id="PTHR43152:SF3">
    <property type="entry name" value="UVRABC SYSTEM PROTEIN A"/>
    <property type="match status" value="1"/>
</dbReference>
<evidence type="ECO:0000256" key="10">
    <source>
        <dbReference type="ARBA" id="ARBA00023204"/>
    </source>
</evidence>
<evidence type="ECO:0000256" key="2">
    <source>
        <dbReference type="ARBA" id="ARBA00022490"/>
    </source>
</evidence>
<dbReference type="SUPFAM" id="SSF52540">
    <property type="entry name" value="P-loop containing nucleoside triphosphate hydrolases"/>
    <property type="match status" value="1"/>
</dbReference>
<keyword evidence="3" id="KW-0677">Repeat</keyword>
<reference evidence="11 12" key="1">
    <citation type="journal article" date="2019" name="Int. J. Syst. Evol. Microbiol.">
        <title>The Global Catalogue of Microorganisms (GCM) 10K type strain sequencing project: providing services to taxonomists for standard genome sequencing and annotation.</title>
        <authorList>
            <consortium name="The Broad Institute Genomics Platform"/>
            <consortium name="The Broad Institute Genome Sequencing Center for Infectious Disease"/>
            <person name="Wu L."/>
            <person name="Ma J."/>
        </authorList>
    </citation>
    <scope>NUCLEOTIDE SEQUENCE [LARGE SCALE GENOMIC DNA]</scope>
    <source>
        <strain evidence="11 12">JCM 17504</strain>
    </source>
</reference>
<evidence type="ECO:0000256" key="5">
    <source>
        <dbReference type="ARBA" id="ARBA00022763"/>
    </source>
</evidence>
<dbReference type="AlphaFoldDB" id="A0AAV3UR98"/>
<keyword evidence="8" id="KW-0267">Excision nuclease</keyword>
<keyword evidence="10" id="KW-0234">DNA repair</keyword>
<comment type="caution">
    <text evidence="11">The sequence shown here is derived from an EMBL/GenBank/DDBJ whole genome shotgun (WGS) entry which is preliminary data.</text>
</comment>
<proteinExistence type="predicted"/>
<keyword evidence="6" id="KW-0228">DNA excision</keyword>
<keyword evidence="4" id="KW-0547">Nucleotide-binding</keyword>
<keyword evidence="7" id="KW-0067">ATP-binding</keyword>
<evidence type="ECO:0000256" key="8">
    <source>
        <dbReference type="ARBA" id="ARBA00022881"/>
    </source>
</evidence>
<accession>A0AAV3UR98</accession>
<dbReference type="GO" id="GO:0004518">
    <property type="term" value="F:nuclease activity"/>
    <property type="evidence" value="ECO:0007669"/>
    <property type="project" value="UniProtKB-KW"/>
</dbReference>
<evidence type="ECO:0000256" key="1">
    <source>
        <dbReference type="ARBA" id="ARBA00004496"/>
    </source>
</evidence>
<dbReference type="Gene3D" id="3.40.50.300">
    <property type="entry name" value="P-loop containing nucleotide triphosphate hydrolases"/>
    <property type="match status" value="1"/>
</dbReference>
<comment type="subcellular location">
    <subcellularLocation>
        <location evidence="1">Cytoplasm</location>
    </subcellularLocation>
</comment>
<dbReference type="GO" id="GO:0005737">
    <property type="term" value="C:cytoplasm"/>
    <property type="evidence" value="ECO:0007669"/>
    <property type="project" value="UniProtKB-SubCell"/>
</dbReference>
<organism evidence="11 12">
    <name type="scientific">Haladaptatus pallidirubidus</name>
    <dbReference type="NCBI Taxonomy" id="1008152"/>
    <lineage>
        <taxon>Archaea</taxon>
        <taxon>Methanobacteriati</taxon>
        <taxon>Methanobacteriota</taxon>
        <taxon>Stenosarchaea group</taxon>
        <taxon>Halobacteria</taxon>
        <taxon>Halobacteriales</taxon>
        <taxon>Haladaptataceae</taxon>
        <taxon>Haladaptatus</taxon>
    </lineage>
</organism>
<keyword evidence="2" id="KW-0963">Cytoplasm</keyword>
<evidence type="ECO:0000256" key="9">
    <source>
        <dbReference type="ARBA" id="ARBA00023125"/>
    </source>
</evidence>
<keyword evidence="9" id="KW-0238">DNA-binding</keyword>
<evidence type="ECO:0000313" key="12">
    <source>
        <dbReference type="Proteomes" id="UP001501729"/>
    </source>
</evidence>
<gene>
    <name evidence="11" type="ORF">GCM10025751_54140</name>
</gene>
<sequence>MVDEQTTGFHMADLEQSFSVLNWLVEVGNTAIVIEHNLDIVKNDDWVIDLGRKWVLARERSSSKERPLIYSRMKPQLQQCIPGKASTTVKYRFQVNGVPSRVVK</sequence>
<evidence type="ECO:0000256" key="3">
    <source>
        <dbReference type="ARBA" id="ARBA00022737"/>
    </source>
</evidence>
<dbReference type="InterPro" id="IPR027417">
    <property type="entry name" value="P-loop_NTPase"/>
</dbReference>
<evidence type="ECO:0008006" key="13">
    <source>
        <dbReference type="Google" id="ProtNLM"/>
    </source>
</evidence>
<evidence type="ECO:0000313" key="11">
    <source>
        <dbReference type="EMBL" id="GAA5064481.1"/>
    </source>
</evidence>
<dbReference type="RefSeq" id="WP_227778894.1">
    <property type="nucleotide sequence ID" value="NZ_BAABKX010000030.1"/>
</dbReference>
<keyword evidence="12" id="KW-1185">Reference proteome</keyword>
<dbReference type="EMBL" id="BAABKX010000030">
    <property type="protein sequence ID" value="GAA5064481.1"/>
    <property type="molecule type" value="Genomic_DNA"/>
</dbReference>
<evidence type="ECO:0000256" key="6">
    <source>
        <dbReference type="ARBA" id="ARBA00022769"/>
    </source>
</evidence>
<name>A0AAV3UR98_9EURY</name>
<dbReference type="GO" id="GO:0003677">
    <property type="term" value="F:DNA binding"/>
    <property type="evidence" value="ECO:0007669"/>
    <property type="project" value="UniProtKB-KW"/>
</dbReference>
<dbReference type="GO" id="GO:0005524">
    <property type="term" value="F:ATP binding"/>
    <property type="evidence" value="ECO:0007669"/>
    <property type="project" value="UniProtKB-KW"/>
</dbReference>
<dbReference type="GeneID" id="68617611"/>
<dbReference type="PANTHER" id="PTHR43152">
    <property type="entry name" value="UVRABC SYSTEM PROTEIN A"/>
    <property type="match status" value="1"/>
</dbReference>
<protein>
    <recommendedName>
        <fullName evidence="13">Excinuclease ABC subunit A</fullName>
    </recommendedName>
</protein>
<evidence type="ECO:0000256" key="4">
    <source>
        <dbReference type="ARBA" id="ARBA00022741"/>
    </source>
</evidence>